<accession>A0A151WIQ4</accession>
<proteinExistence type="predicted"/>
<dbReference type="Proteomes" id="UP000075809">
    <property type="component" value="Unassembled WGS sequence"/>
</dbReference>
<sequence length="289" mass="31472">MASLEEESRKRKPAVLVSSSGSEEESNERRRGRPALNPDNVGKFTAKARARRADRAKARQLKRDHLLIIDPEVAPSSASARKAVERAVELALEYEEQPLGAVAAVATRELGTIAKAVEKSRNIKGDIVRDLWTAYAKLSAALSTTVSRASEQVGDDGPNSADSAVEERRFSVRVWEEERRRLRHEVTLLRAEKERLEGEVREGRNPPSEAAPKTMSAAKGAADGEMGPPPMILMEEDLRAPFFRPPLQGVAKQLNPLARGEDRGPSVAGIKRKGKAATKRSSQGSSPAS</sequence>
<keyword evidence="3" id="KW-1185">Reference proteome</keyword>
<evidence type="ECO:0000313" key="3">
    <source>
        <dbReference type="Proteomes" id="UP000075809"/>
    </source>
</evidence>
<organism evidence="2 3">
    <name type="scientific">Mycetomoellerius zeteki</name>
    <dbReference type="NCBI Taxonomy" id="64791"/>
    <lineage>
        <taxon>Eukaryota</taxon>
        <taxon>Metazoa</taxon>
        <taxon>Ecdysozoa</taxon>
        <taxon>Arthropoda</taxon>
        <taxon>Hexapoda</taxon>
        <taxon>Insecta</taxon>
        <taxon>Pterygota</taxon>
        <taxon>Neoptera</taxon>
        <taxon>Endopterygota</taxon>
        <taxon>Hymenoptera</taxon>
        <taxon>Apocrita</taxon>
        <taxon>Aculeata</taxon>
        <taxon>Formicoidea</taxon>
        <taxon>Formicidae</taxon>
        <taxon>Myrmicinae</taxon>
        <taxon>Mycetomoellerius</taxon>
    </lineage>
</organism>
<feature type="compositionally biased region" description="Polar residues" evidence="1">
    <location>
        <begin position="279"/>
        <end position="289"/>
    </location>
</feature>
<feature type="region of interest" description="Disordered" evidence="1">
    <location>
        <begin position="196"/>
        <end position="232"/>
    </location>
</feature>
<dbReference type="EMBL" id="KQ983084">
    <property type="protein sequence ID" value="KYQ47706.1"/>
    <property type="molecule type" value="Genomic_DNA"/>
</dbReference>
<name>A0A151WIQ4_9HYME</name>
<gene>
    <name evidence="2" type="ORF">ALC60_13271</name>
</gene>
<evidence type="ECO:0000256" key="1">
    <source>
        <dbReference type="SAM" id="MobiDB-lite"/>
    </source>
</evidence>
<feature type="region of interest" description="Disordered" evidence="1">
    <location>
        <begin position="1"/>
        <end position="58"/>
    </location>
</feature>
<evidence type="ECO:0000313" key="2">
    <source>
        <dbReference type="EMBL" id="KYQ47706.1"/>
    </source>
</evidence>
<reference evidence="2 3" key="1">
    <citation type="submission" date="2015-09" db="EMBL/GenBank/DDBJ databases">
        <title>Trachymyrmex zeteki WGS genome.</title>
        <authorList>
            <person name="Nygaard S."/>
            <person name="Hu H."/>
            <person name="Boomsma J."/>
            <person name="Zhang G."/>
        </authorList>
    </citation>
    <scope>NUCLEOTIDE SEQUENCE [LARGE SCALE GENOMIC DNA]</scope>
    <source>
        <strain evidence="2">Tzet28-1</strain>
        <tissue evidence="2">Whole body</tissue>
    </source>
</reference>
<dbReference type="AlphaFoldDB" id="A0A151WIQ4"/>
<feature type="region of interest" description="Disordered" evidence="1">
    <location>
        <begin position="251"/>
        <end position="289"/>
    </location>
</feature>
<protein>
    <submittedName>
        <fullName evidence="2">Uncharacterized protein</fullName>
    </submittedName>
</protein>